<protein>
    <recommendedName>
        <fullName evidence="3">Nucleoside-diphosphate sugar epimerase</fullName>
    </recommendedName>
</protein>
<gene>
    <name evidence="1" type="ORF">SFC79_01730</name>
</gene>
<dbReference type="Gene3D" id="3.40.50.720">
    <property type="entry name" value="NAD(P)-binding Rossmann-like Domain"/>
    <property type="match status" value="1"/>
</dbReference>
<comment type="caution">
    <text evidence="1">The sequence shown here is derived from an EMBL/GenBank/DDBJ whole genome shotgun (WGS) entry which is preliminary data.</text>
</comment>
<sequence length="286" mass="30617">MEPQRRILVTGARAKTGAPLARLLVARPGVEVLGGSRDPATLDLPGVVPTAFSWDEPTTWGSAIGDVDAVFVVRPDRPDAPELIAGLLGQAPEDAHVVLLSERAADYAALDRWGLRCEDAVRSGPRSWTILRPSWFMQVLTDPRFFRDAVTGDAELPFPDGGGRLAWIDARDIAAVAEVALLDSDHRGSVLELTGPEALTLEETAGLLSPLAGRPVTHRRQTVAEAVVGMDGFDLELTEMTYERVRAGAFAEVTGEVERVTGRPPRSLATFVEDVVAGLDGPPTLS</sequence>
<evidence type="ECO:0008006" key="3">
    <source>
        <dbReference type="Google" id="ProtNLM"/>
    </source>
</evidence>
<evidence type="ECO:0000313" key="2">
    <source>
        <dbReference type="Proteomes" id="UP001291999"/>
    </source>
</evidence>
<dbReference type="PANTHER" id="PTHR43162">
    <property type="match status" value="1"/>
</dbReference>
<dbReference type="SUPFAM" id="SSF51735">
    <property type="entry name" value="NAD(P)-binding Rossmann-fold domains"/>
    <property type="match status" value="1"/>
</dbReference>
<accession>A0ABU5K789</accession>
<dbReference type="InterPro" id="IPR051604">
    <property type="entry name" value="Ergot_Alk_Oxidoreductase"/>
</dbReference>
<name>A0ABU5K789_9ACTN</name>
<dbReference type="EMBL" id="JAXQPW010000001">
    <property type="protein sequence ID" value="MDZ5660470.1"/>
    <property type="molecule type" value="Genomic_DNA"/>
</dbReference>
<dbReference type="Proteomes" id="UP001291999">
    <property type="component" value="Unassembled WGS sequence"/>
</dbReference>
<dbReference type="PANTHER" id="PTHR43162:SF1">
    <property type="entry name" value="PRESTALK A DIFFERENTIATION PROTEIN A"/>
    <property type="match status" value="1"/>
</dbReference>
<reference evidence="1 2" key="1">
    <citation type="submission" date="2023-11" db="EMBL/GenBank/DDBJ databases">
        <title>Novel species in genus Nocardioides.</title>
        <authorList>
            <person name="Zhou H."/>
        </authorList>
    </citation>
    <scope>NUCLEOTIDE SEQUENCE [LARGE SCALE GENOMIC DNA]</scope>
    <source>
        <strain evidence="1 2">S-58</strain>
    </source>
</reference>
<dbReference type="RefSeq" id="WP_322422982.1">
    <property type="nucleotide sequence ID" value="NZ_JAXQPW010000001.1"/>
</dbReference>
<organism evidence="1 2">
    <name type="scientific">Nocardioides renjunii</name>
    <dbReference type="NCBI Taxonomy" id="3095075"/>
    <lineage>
        <taxon>Bacteria</taxon>
        <taxon>Bacillati</taxon>
        <taxon>Actinomycetota</taxon>
        <taxon>Actinomycetes</taxon>
        <taxon>Propionibacteriales</taxon>
        <taxon>Nocardioidaceae</taxon>
        <taxon>Nocardioides</taxon>
    </lineage>
</organism>
<proteinExistence type="predicted"/>
<keyword evidence="2" id="KW-1185">Reference proteome</keyword>
<dbReference type="Gene3D" id="3.90.25.10">
    <property type="entry name" value="UDP-galactose 4-epimerase, domain 1"/>
    <property type="match status" value="1"/>
</dbReference>
<evidence type="ECO:0000313" key="1">
    <source>
        <dbReference type="EMBL" id="MDZ5660470.1"/>
    </source>
</evidence>
<dbReference type="InterPro" id="IPR036291">
    <property type="entry name" value="NAD(P)-bd_dom_sf"/>
</dbReference>